<evidence type="ECO:0000313" key="3">
    <source>
        <dbReference type="EMBL" id="RMZ72757.1"/>
    </source>
</evidence>
<dbReference type="SMART" id="SM00594">
    <property type="entry name" value="UAS"/>
    <property type="match status" value="1"/>
</dbReference>
<dbReference type="GO" id="GO:0005634">
    <property type="term" value="C:nucleus"/>
    <property type="evidence" value="ECO:0007669"/>
    <property type="project" value="TreeGrafter"/>
</dbReference>
<dbReference type="Proteomes" id="UP000265663">
    <property type="component" value="Unassembled WGS sequence"/>
</dbReference>
<dbReference type="Gene3D" id="1.10.8.10">
    <property type="entry name" value="DNA helicase RuvA subunit, C-terminal domain"/>
    <property type="match status" value="1"/>
</dbReference>
<organism evidence="3 4">
    <name type="scientific">Pyrenophora seminiperda CCB06</name>
    <dbReference type="NCBI Taxonomy" id="1302712"/>
    <lineage>
        <taxon>Eukaryota</taxon>
        <taxon>Fungi</taxon>
        <taxon>Dikarya</taxon>
        <taxon>Ascomycota</taxon>
        <taxon>Pezizomycotina</taxon>
        <taxon>Dothideomycetes</taxon>
        <taxon>Pleosporomycetidae</taxon>
        <taxon>Pleosporales</taxon>
        <taxon>Pleosporineae</taxon>
        <taxon>Pleosporaceae</taxon>
        <taxon>Pyrenophora</taxon>
    </lineage>
</organism>
<sequence length="542" mass="60158">MDDDAILNFCSIASCEPDKAAQYLRLTDGNFEQAIQLFFDAPGLDVAPSAPSQASAAAPSAQNPVHVDSDHDMDFDAAAHGTTPPARAQPGVEDDEAMARRLQEEMYGGGGPATAGSDDVRAPMQRTTETLVGPGSNWGPADDDDDVDAMVQEQLARRRTGMPHTSFIHFPPLTDPSDQGRAGIFNQQTTQTNVWDATTDSSTRRRELATATGGASEQSSKMSMLAELFRPPFEIMYQGSWEKARDIGKDEEKWLLVNIQDPAIFDCQRLNRDIWKNDDIKATVRENFLFMQYAKDDQRGQQYMNYYFHARDSSDAYPHIAIVDPRTGEQVKVWSGPPIPEPVEFHAQLHEFLDRYSLNVHAKNPVAKRKSESKKKDLGRMTEEEMLEMALRNSMDNGQGPKDDDPDALTKSTENVKGKAKAEEVAPEPEPEAEPSAPSNPVFAAISAHAPHTEPTATDPKVTTRIQFRGPSGRPIVRRFHLSDPVRRVYEWIKSDVPWEGKRGAEFDLAFMGKNLIEHLDETVEAAGLKGASVMVEFLDNE</sequence>
<dbReference type="SUPFAM" id="SSF54236">
    <property type="entry name" value="Ubiquitin-like"/>
    <property type="match status" value="1"/>
</dbReference>
<dbReference type="CDD" id="cd01767">
    <property type="entry name" value="UBX"/>
    <property type="match status" value="1"/>
</dbReference>
<accession>A0A3M7ME55</accession>
<dbReference type="InterPro" id="IPR036249">
    <property type="entry name" value="Thioredoxin-like_sf"/>
</dbReference>
<dbReference type="CDD" id="cd02958">
    <property type="entry name" value="UAS"/>
    <property type="match status" value="1"/>
</dbReference>
<dbReference type="GO" id="GO:0043130">
    <property type="term" value="F:ubiquitin binding"/>
    <property type="evidence" value="ECO:0007669"/>
    <property type="project" value="TreeGrafter"/>
</dbReference>
<dbReference type="GO" id="GO:0043161">
    <property type="term" value="P:proteasome-mediated ubiquitin-dependent protein catabolic process"/>
    <property type="evidence" value="ECO:0007669"/>
    <property type="project" value="TreeGrafter"/>
</dbReference>
<dbReference type="InterPro" id="IPR050730">
    <property type="entry name" value="UBX_domain-protein"/>
</dbReference>
<gene>
    <name evidence="3" type="ORF">GMOD_00007781</name>
</gene>
<dbReference type="InterPro" id="IPR001012">
    <property type="entry name" value="UBX_dom"/>
</dbReference>
<dbReference type="Pfam" id="PF14555">
    <property type="entry name" value="UBA_4"/>
    <property type="match status" value="1"/>
</dbReference>
<proteinExistence type="predicted"/>
<dbReference type="EMBL" id="KE747833">
    <property type="protein sequence ID" value="RMZ72757.1"/>
    <property type="molecule type" value="Genomic_DNA"/>
</dbReference>
<dbReference type="CDD" id="cd14273">
    <property type="entry name" value="UBA_TAP-C_like"/>
    <property type="match status" value="1"/>
</dbReference>
<dbReference type="SUPFAM" id="SSF46934">
    <property type="entry name" value="UBA-like"/>
    <property type="match status" value="1"/>
</dbReference>
<dbReference type="PROSITE" id="PS50033">
    <property type="entry name" value="UBX"/>
    <property type="match status" value="1"/>
</dbReference>
<keyword evidence="4" id="KW-1185">Reference proteome</keyword>
<dbReference type="PANTHER" id="PTHR23322">
    <property type="entry name" value="FAS-ASSOCIATED PROTEIN"/>
    <property type="match status" value="1"/>
</dbReference>
<evidence type="ECO:0000259" key="2">
    <source>
        <dbReference type="PROSITE" id="PS50033"/>
    </source>
</evidence>
<reference evidence="3 4" key="1">
    <citation type="journal article" date="2014" name="PLoS ONE">
        <title>De novo Genome Assembly of the Fungal Plant Pathogen Pyrenophora semeniperda.</title>
        <authorList>
            <person name="Soliai M.M."/>
            <person name="Meyer S.E."/>
            <person name="Udall J.A."/>
            <person name="Elzinga D.E."/>
            <person name="Hermansen R.A."/>
            <person name="Bodily P.M."/>
            <person name="Hart A.A."/>
            <person name="Coleman C.E."/>
        </authorList>
    </citation>
    <scope>NUCLEOTIDE SEQUENCE [LARGE SCALE GENOMIC DNA]</scope>
    <source>
        <strain evidence="3 4">CCB06</strain>
        <tissue evidence="3">Mycelium</tissue>
    </source>
</reference>
<feature type="compositionally biased region" description="Low complexity" evidence="1">
    <location>
        <begin position="48"/>
        <end position="62"/>
    </location>
</feature>
<dbReference type="SUPFAM" id="SSF52833">
    <property type="entry name" value="Thioredoxin-like"/>
    <property type="match status" value="1"/>
</dbReference>
<dbReference type="SMART" id="SM00166">
    <property type="entry name" value="UBX"/>
    <property type="match status" value="1"/>
</dbReference>
<protein>
    <submittedName>
        <fullName evidence="3">Putative UBX5 UBX (Ubiquitin regulatory X) domain-containing</fullName>
    </submittedName>
</protein>
<feature type="compositionally biased region" description="Basic and acidic residues" evidence="1">
    <location>
        <begin position="414"/>
        <end position="424"/>
    </location>
</feature>
<dbReference type="Pfam" id="PF13899">
    <property type="entry name" value="Thioredoxin_7"/>
    <property type="match status" value="1"/>
</dbReference>
<evidence type="ECO:0000313" key="4">
    <source>
        <dbReference type="Proteomes" id="UP000265663"/>
    </source>
</evidence>
<dbReference type="OrthoDB" id="270602at2759"/>
<feature type="region of interest" description="Disordered" evidence="1">
    <location>
        <begin position="48"/>
        <end position="94"/>
    </location>
</feature>
<dbReference type="InterPro" id="IPR009060">
    <property type="entry name" value="UBA-like_sf"/>
</dbReference>
<name>A0A3M7ME55_9PLEO</name>
<feature type="region of interest" description="Disordered" evidence="1">
    <location>
        <begin position="393"/>
        <end position="440"/>
    </location>
</feature>
<dbReference type="InterPro" id="IPR029071">
    <property type="entry name" value="Ubiquitin-like_domsf"/>
</dbReference>
<feature type="domain" description="UBX" evidence="2">
    <location>
        <begin position="459"/>
        <end position="537"/>
    </location>
</feature>
<dbReference type="PANTHER" id="PTHR23322:SF6">
    <property type="entry name" value="UBX DOMAIN-CONTAINING PROTEIN 7"/>
    <property type="match status" value="1"/>
</dbReference>
<evidence type="ECO:0000256" key="1">
    <source>
        <dbReference type="SAM" id="MobiDB-lite"/>
    </source>
</evidence>
<dbReference type="Gene3D" id="3.40.30.10">
    <property type="entry name" value="Glutaredoxin"/>
    <property type="match status" value="1"/>
</dbReference>
<dbReference type="Pfam" id="PF00789">
    <property type="entry name" value="UBX"/>
    <property type="match status" value="1"/>
</dbReference>
<dbReference type="AlphaFoldDB" id="A0A3M7ME55"/>
<dbReference type="InterPro" id="IPR006577">
    <property type="entry name" value="UAS"/>
</dbReference>
<dbReference type="Gene3D" id="3.10.20.90">
    <property type="entry name" value="Phosphatidylinositol 3-kinase Catalytic Subunit, Chain A, domain 1"/>
    <property type="match status" value="1"/>
</dbReference>
<feature type="region of interest" description="Disordered" evidence="1">
    <location>
        <begin position="196"/>
        <end position="218"/>
    </location>
</feature>